<accession>A0ABR6ZRH9</accession>
<sequence>MYKVTGELCHDNAPAVVAAGLSAIASGQLAFDLSELSKIDSSAVAVMIEWQRHALQRGAQLQFQGLPGSLLSLISLYGLSEQFQVAVPERH</sequence>
<protein>
    <submittedName>
        <fullName evidence="2">STAS domain-containing protein</fullName>
    </submittedName>
</protein>
<dbReference type="SUPFAM" id="SSF52091">
    <property type="entry name" value="SpoIIaa-like"/>
    <property type="match status" value="1"/>
</dbReference>
<dbReference type="CDD" id="cd07043">
    <property type="entry name" value="STAS_anti-anti-sigma_factors"/>
    <property type="match status" value="1"/>
</dbReference>
<dbReference type="EMBL" id="JACOGF010000006">
    <property type="protein sequence ID" value="MBC3918438.1"/>
    <property type="molecule type" value="Genomic_DNA"/>
</dbReference>
<dbReference type="InterPro" id="IPR036513">
    <property type="entry name" value="STAS_dom_sf"/>
</dbReference>
<dbReference type="InterPro" id="IPR002645">
    <property type="entry name" value="STAS_dom"/>
</dbReference>
<proteinExistence type="predicted"/>
<keyword evidence="3" id="KW-1185">Reference proteome</keyword>
<gene>
    <name evidence="2" type="ORF">H8L32_13180</name>
</gene>
<dbReference type="RefSeq" id="WP_186947702.1">
    <property type="nucleotide sequence ID" value="NZ_JACOGF010000006.1"/>
</dbReference>
<evidence type="ECO:0000313" key="2">
    <source>
        <dbReference type="EMBL" id="MBC3918438.1"/>
    </source>
</evidence>
<dbReference type="Proteomes" id="UP000650424">
    <property type="component" value="Unassembled WGS sequence"/>
</dbReference>
<name>A0ABR6ZRH9_9BURK</name>
<reference evidence="2 3" key="1">
    <citation type="submission" date="2020-08" db="EMBL/GenBank/DDBJ databases">
        <title>Novel species isolated from subtropical streams in China.</title>
        <authorList>
            <person name="Lu H."/>
        </authorList>
    </citation>
    <scope>NUCLEOTIDE SEQUENCE [LARGE SCALE GENOMIC DNA]</scope>
    <source>
        <strain evidence="2 3">CY18W</strain>
    </source>
</reference>
<comment type="caution">
    <text evidence="2">The sequence shown here is derived from an EMBL/GenBank/DDBJ whole genome shotgun (WGS) entry which is preliminary data.</text>
</comment>
<dbReference type="PROSITE" id="PS50801">
    <property type="entry name" value="STAS"/>
    <property type="match status" value="1"/>
</dbReference>
<dbReference type="Gene3D" id="3.30.750.24">
    <property type="entry name" value="STAS domain"/>
    <property type="match status" value="1"/>
</dbReference>
<dbReference type="PANTHER" id="PTHR35849">
    <property type="entry name" value="BLR2341 PROTEIN"/>
    <property type="match status" value="1"/>
</dbReference>
<dbReference type="PANTHER" id="PTHR35849:SF1">
    <property type="entry name" value="INTERMEMBRANE PHOSPHOLIPID TRANSPORT SYSTEM BINDING PROTEIN MLAB"/>
    <property type="match status" value="1"/>
</dbReference>
<organism evidence="2 3">
    <name type="scientific">Undibacterium hunanense</name>
    <dbReference type="NCBI Taxonomy" id="2762292"/>
    <lineage>
        <taxon>Bacteria</taxon>
        <taxon>Pseudomonadati</taxon>
        <taxon>Pseudomonadota</taxon>
        <taxon>Betaproteobacteria</taxon>
        <taxon>Burkholderiales</taxon>
        <taxon>Oxalobacteraceae</taxon>
        <taxon>Undibacterium</taxon>
    </lineage>
</organism>
<evidence type="ECO:0000259" key="1">
    <source>
        <dbReference type="PROSITE" id="PS50801"/>
    </source>
</evidence>
<dbReference type="Pfam" id="PF13466">
    <property type="entry name" value="STAS_2"/>
    <property type="match status" value="1"/>
</dbReference>
<dbReference type="InterPro" id="IPR052746">
    <property type="entry name" value="MlaB_ABC_Transporter"/>
</dbReference>
<dbReference type="InterPro" id="IPR058548">
    <property type="entry name" value="MlaB-like_STAS"/>
</dbReference>
<evidence type="ECO:0000313" key="3">
    <source>
        <dbReference type="Proteomes" id="UP000650424"/>
    </source>
</evidence>
<feature type="domain" description="STAS" evidence="1">
    <location>
        <begin position="1"/>
        <end position="91"/>
    </location>
</feature>